<sequence>MPLENDDCHLMAPSVALTLINSDGDSSQIIDYKSGDSCSCTACCQSERLKNNRLNVKKCLWRRHCCQVPEKTSLTLTSSNNSSSLSRLLFSSILTTFTSFPPLFLLLIIIFISNILSILPPFVQSTLILVPSSSYKNISTTSLLNYVPLQNHSRVKRQQWWPQQQQQQMWPPYPQQQQMEPCPSQCFGCQPTNCQAVQCMQPQMVNMVRCCCRPAMIIHPQPDLKTACDGEEAVAACMNGLCGQGFFCNHRKFCCRCPIGKSLGNCINGLCPTGYVCNSNNFCCAAGAGSVIGPCVNGKCPEGYECGAGNLCYARTSTTNIENNNNLWAAEAPKTTKPPIRQFPLRPRIGGSGFGFVGNRQRLDGGDRRMTNRKRHQQTKKRRLNRQRGWGWGTGDDLFEPFADDWQQDDDNGEEEMEGGEEEIGGDGVFDFWG</sequence>
<reference evidence="4" key="1">
    <citation type="submission" date="2022-11" db="UniProtKB">
        <authorList>
            <consortium name="WormBaseParasite"/>
        </authorList>
    </citation>
    <scope>IDENTIFICATION</scope>
</reference>
<name>A0A914MXX6_MELIC</name>
<feature type="region of interest" description="Disordered" evidence="1">
    <location>
        <begin position="356"/>
        <end position="434"/>
    </location>
</feature>
<feature type="transmembrane region" description="Helical" evidence="2">
    <location>
        <begin position="88"/>
        <end position="112"/>
    </location>
</feature>
<feature type="compositionally biased region" description="Basic residues" evidence="1">
    <location>
        <begin position="371"/>
        <end position="386"/>
    </location>
</feature>
<protein>
    <submittedName>
        <fullName evidence="4">Uncharacterized protein</fullName>
    </submittedName>
</protein>
<evidence type="ECO:0000313" key="3">
    <source>
        <dbReference type="Proteomes" id="UP000887563"/>
    </source>
</evidence>
<keyword evidence="2" id="KW-0812">Transmembrane</keyword>
<dbReference type="PANTHER" id="PTHR34150:SF12">
    <property type="entry name" value="CC DOMAIN-CONTAINING PROTEIN"/>
    <property type="match status" value="1"/>
</dbReference>
<feature type="compositionally biased region" description="Acidic residues" evidence="1">
    <location>
        <begin position="397"/>
        <end position="425"/>
    </location>
</feature>
<keyword evidence="2" id="KW-1133">Transmembrane helix</keyword>
<proteinExistence type="predicted"/>
<evidence type="ECO:0000313" key="4">
    <source>
        <dbReference type="WBParaSite" id="Minc3s03083g32706"/>
    </source>
</evidence>
<feature type="compositionally biased region" description="Basic and acidic residues" evidence="1">
    <location>
        <begin position="361"/>
        <end position="370"/>
    </location>
</feature>
<dbReference type="PANTHER" id="PTHR34150">
    <property type="entry name" value="PROTEIN CBG08832-RELATED"/>
    <property type="match status" value="1"/>
</dbReference>
<evidence type="ECO:0000256" key="2">
    <source>
        <dbReference type="SAM" id="Phobius"/>
    </source>
</evidence>
<evidence type="ECO:0000256" key="1">
    <source>
        <dbReference type="SAM" id="MobiDB-lite"/>
    </source>
</evidence>
<dbReference type="WBParaSite" id="Minc3s03083g32706">
    <property type="protein sequence ID" value="Minc3s03083g32706"/>
    <property type="gene ID" value="Minc3s03083g32706"/>
</dbReference>
<keyword evidence="3" id="KW-1185">Reference proteome</keyword>
<organism evidence="3 4">
    <name type="scientific">Meloidogyne incognita</name>
    <name type="common">Southern root-knot nematode worm</name>
    <name type="synonym">Oxyuris incognita</name>
    <dbReference type="NCBI Taxonomy" id="6306"/>
    <lineage>
        <taxon>Eukaryota</taxon>
        <taxon>Metazoa</taxon>
        <taxon>Ecdysozoa</taxon>
        <taxon>Nematoda</taxon>
        <taxon>Chromadorea</taxon>
        <taxon>Rhabditida</taxon>
        <taxon>Tylenchina</taxon>
        <taxon>Tylenchomorpha</taxon>
        <taxon>Tylenchoidea</taxon>
        <taxon>Meloidogynidae</taxon>
        <taxon>Meloidogyninae</taxon>
        <taxon>Meloidogyne</taxon>
        <taxon>Meloidogyne incognita group</taxon>
    </lineage>
</organism>
<accession>A0A914MXX6</accession>
<dbReference type="AlphaFoldDB" id="A0A914MXX6"/>
<keyword evidence="2" id="KW-0472">Membrane</keyword>
<dbReference type="Proteomes" id="UP000887563">
    <property type="component" value="Unplaced"/>
</dbReference>